<proteinExistence type="predicted"/>
<reference evidence="1 2" key="1">
    <citation type="submission" date="2022-10" db="EMBL/GenBank/DDBJ databases">
        <title>Identification of biosynthetic pathway for the production of the potent trypsin inhibitor radiosumin.</title>
        <authorList>
            <person name="Fewer D.P."/>
            <person name="Delbaje E."/>
            <person name="Ouyang X."/>
            <person name="Agostino P.D."/>
            <person name="Wahlsten M."/>
            <person name="Jokela J."/>
            <person name="Permi P."/>
            <person name="Haapaniemi E."/>
            <person name="Koistinen H."/>
        </authorList>
    </citation>
    <scope>NUCLEOTIDE SEQUENCE [LARGE SCALE GENOMIC DNA]</scope>
    <source>
        <strain evidence="1 2">NIES-515</strain>
    </source>
</reference>
<evidence type="ECO:0000313" key="1">
    <source>
        <dbReference type="EMBL" id="MCV3213929.1"/>
    </source>
</evidence>
<keyword evidence="2" id="KW-1185">Reference proteome</keyword>
<dbReference type="RefSeq" id="WP_263745457.1">
    <property type="nucleotide sequence ID" value="NZ_JAOWRF010000155.1"/>
</dbReference>
<dbReference type="Proteomes" id="UP001526143">
    <property type="component" value="Unassembled WGS sequence"/>
</dbReference>
<name>A0ABT3AXT2_9CYAN</name>
<dbReference type="EMBL" id="JAOWRF010000155">
    <property type="protein sequence ID" value="MCV3213929.1"/>
    <property type="molecule type" value="Genomic_DNA"/>
</dbReference>
<sequence>MKSRLVQTEDLSPEDREAMYSLLSIYFEGVKRDVFDTDLSQKNWVILLKDEKTDRLQGFSTLLMYNTEFEGEKLSVVYSGDTIMDPSGWSSSALSRCWITSVNQLRRDYAQGKLYWLLISGGYRTYRFLPIFWREFYPRYDAVTPVYISWLIEFLAGDRFGEYYDTKAGIVRFPHPHVLRDCLRGIPPERLQDPHIRFFQQRNPNHLQGAELVCLTEICEENLTDAGRRMWFANSPVQQQQQFPAEWGIEKNTPHFKPAILF</sequence>
<protein>
    <submittedName>
        <fullName evidence="1">Uncharacterized protein</fullName>
    </submittedName>
</protein>
<accession>A0ABT3AXT2</accession>
<comment type="caution">
    <text evidence="1">The sequence shown here is derived from an EMBL/GenBank/DDBJ whole genome shotgun (WGS) entry which is preliminary data.</text>
</comment>
<organism evidence="1 2">
    <name type="scientific">Plectonema radiosum NIES-515</name>
    <dbReference type="NCBI Taxonomy" id="2986073"/>
    <lineage>
        <taxon>Bacteria</taxon>
        <taxon>Bacillati</taxon>
        <taxon>Cyanobacteriota</taxon>
        <taxon>Cyanophyceae</taxon>
        <taxon>Oscillatoriophycideae</taxon>
        <taxon>Oscillatoriales</taxon>
        <taxon>Microcoleaceae</taxon>
        <taxon>Plectonema</taxon>
    </lineage>
</organism>
<gene>
    <name evidence="1" type="ORF">OGM63_10455</name>
</gene>
<evidence type="ECO:0000313" key="2">
    <source>
        <dbReference type="Proteomes" id="UP001526143"/>
    </source>
</evidence>